<feature type="domain" description="EGF-like" evidence="11">
    <location>
        <begin position="504"/>
        <end position="541"/>
    </location>
</feature>
<dbReference type="GO" id="GO:0005911">
    <property type="term" value="C:cell-cell junction"/>
    <property type="evidence" value="ECO:0007669"/>
    <property type="project" value="UniProtKB-ARBA"/>
</dbReference>
<evidence type="ECO:0000256" key="5">
    <source>
        <dbReference type="ARBA" id="ARBA00022790"/>
    </source>
</evidence>
<evidence type="ECO:0000259" key="10">
    <source>
        <dbReference type="PROSITE" id="PS50025"/>
    </source>
</evidence>
<protein>
    <submittedName>
        <fullName evidence="12">Uncharacterized protein</fullName>
    </submittedName>
</protein>
<dbReference type="GO" id="GO:0050769">
    <property type="term" value="P:positive regulation of neurogenesis"/>
    <property type="evidence" value="ECO:0007669"/>
    <property type="project" value="UniProtKB-ARBA"/>
</dbReference>
<feature type="domain" description="Laminin G" evidence="10">
    <location>
        <begin position="818"/>
        <end position="1002"/>
    </location>
</feature>
<keyword evidence="3 9" id="KW-0732">Signal</keyword>
<dbReference type="Gene3D" id="2.10.25.10">
    <property type="entry name" value="Laminin"/>
    <property type="match status" value="11"/>
</dbReference>
<keyword evidence="6 8" id="KW-1015">Disulfide bond</keyword>
<dbReference type="SUPFAM" id="SSF57196">
    <property type="entry name" value="EGF/Laminin"/>
    <property type="match status" value="9"/>
</dbReference>
<dbReference type="GO" id="GO:0016318">
    <property type="term" value="P:ommatidial rotation"/>
    <property type="evidence" value="ECO:0007669"/>
    <property type="project" value="UniProtKB-ARBA"/>
</dbReference>
<feature type="disulfide bond" evidence="8">
    <location>
        <begin position="762"/>
        <end position="771"/>
    </location>
</feature>
<dbReference type="GO" id="GO:0007476">
    <property type="term" value="P:imaginal disc-derived wing morphogenesis"/>
    <property type="evidence" value="ECO:0007669"/>
    <property type="project" value="UniProtKB-ARBA"/>
</dbReference>
<evidence type="ECO:0000256" key="2">
    <source>
        <dbReference type="ARBA" id="ARBA00022536"/>
    </source>
</evidence>
<dbReference type="PRINTS" id="PR01983">
    <property type="entry name" value="NOTCH"/>
</dbReference>
<keyword evidence="7" id="KW-0325">Glycoprotein</keyword>
<comment type="caution">
    <text evidence="8">Lacks conserved residue(s) required for the propagation of feature annotation.</text>
</comment>
<dbReference type="SUPFAM" id="SSF49899">
    <property type="entry name" value="Concanavalin A-like lectins/glucanases"/>
    <property type="match status" value="4"/>
</dbReference>
<dbReference type="GO" id="GO:0007411">
    <property type="term" value="P:axon guidance"/>
    <property type="evidence" value="ECO:0007669"/>
    <property type="project" value="UniProtKB-ARBA"/>
</dbReference>
<evidence type="ECO:0000256" key="3">
    <source>
        <dbReference type="ARBA" id="ARBA00022729"/>
    </source>
</evidence>
<evidence type="ECO:0000256" key="7">
    <source>
        <dbReference type="ARBA" id="ARBA00023180"/>
    </source>
</evidence>
<dbReference type="InterPro" id="IPR000152">
    <property type="entry name" value="EGF-type_Asp/Asn_hydroxyl_site"/>
</dbReference>
<evidence type="ECO:0000256" key="9">
    <source>
        <dbReference type="SAM" id="SignalP"/>
    </source>
</evidence>
<feature type="domain" description="EGF-like" evidence="11">
    <location>
        <begin position="226"/>
        <end position="262"/>
    </location>
</feature>
<feature type="domain" description="EGF-like" evidence="11">
    <location>
        <begin position="33"/>
        <end position="68"/>
    </location>
</feature>
<dbReference type="Pfam" id="PF00054">
    <property type="entry name" value="Laminin_G_1"/>
    <property type="match status" value="1"/>
</dbReference>
<dbReference type="FunFam" id="2.10.25.10:FF:000472">
    <property type="entry name" value="Uncharacterized protein, isoform A"/>
    <property type="match status" value="1"/>
</dbReference>
<name>A0A8J6HGR2_TENMO</name>
<dbReference type="InterPro" id="IPR001881">
    <property type="entry name" value="EGF-like_Ca-bd_dom"/>
</dbReference>
<feature type="disulfide bond" evidence="8">
    <location>
        <begin position="252"/>
        <end position="261"/>
    </location>
</feature>
<dbReference type="PROSITE" id="PS01187">
    <property type="entry name" value="EGF_CA"/>
    <property type="match status" value="2"/>
</dbReference>
<gene>
    <name evidence="12" type="ORF">GEV33_008410</name>
</gene>
<feature type="disulfide bond" evidence="8">
    <location>
        <begin position="802"/>
        <end position="811"/>
    </location>
</feature>
<feature type="disulfide bond" evidence="8">
    <location>
        <begin position="531"/>
        <end position="540"/>
    </location>
</feature>
<dbReference type="Gene3D" id="2.60.120.200">
    <property type="match status" value="4"/>
</dbReference>
<evidence type="ECO:0000256" key="8">
    <source>
        <dbReference type="PROSITE-ProRule" id="PRU00076"/>
    </source>
</evidence>
<dbReference type="Pfam" id="PF00008">
    <property type="entry name" value="EGF"/>
    <property type="match status" value="7"/>
</dbReference>
<feature type="disulfide bond" evidence="8">
    <location>
        <begin position="176"/>
        <end position="185"/>
    </location>
</feature>
<feature type="disulfide bond" evidence="8">
    <location>
        <begin position="58"/>
        <end position="67"/>
    </location>
</feature>
<feature type="disulfide bond" evidence="8">
    <location>
        <begin position="1058"/>
        <end position="1067"/>
    </location>
</feature>
<accession>A0A8J6HGR2</accession>
<dbReference type="GO" id="GO:0007219">
    <property type="term" value="P:Notch signaling pathway"/>
    <property type="evidence" value="ECO:0007669"/>
    <property type="project" value="TreeGrafter"/>
</dbReference>
<dbReference type="PROSITE" id="PS50026">
    <property type="entry name" value="EGF_3"/>
    <property type="match status" value="12"/>
</dbReference>
<dbReference type="FunFam" id="2.10.25.10:FF:000662">
    <property type="entry name" value="Eyes shut, isoform E"/>
    <property type="match status" value="1"/>
</dbReference>
<dbReference type="PANTHER" id="PTHR12916">
    <property type="entry name" value="CYTOCHROME C OXIDASE POLYPEPTIDE VIC-2"/>
    <property type="match status" value="1"/>
</dbReference>
<dbReference type="GO" id="GO:0048056">
    <property type="term" value="P:R3/R4 cell differentiation"/>
    <property type="evidence" value="ECO:0007669"/>
    <property type="project" value="UniProtKB-ARBA"/>
</dbReference>
<keyword evidence="2 8" id="KW-0245">EGF-like domain</keyword>
<dbReference type="FunFam" id="2.10.25.10:FF:000012">
    <property type="entry name" value="Delta-like protein"/>
    <property type="match status" value="1"/>
</dbReference>
<keyword evidence="4" id="KW-0677">Repeat</keyword>
<reference evidence="12" key="1">
    <citation type="journal article" date="2020" name="J Insects Food Feed">
        <title>The yellow mealworm (Tenebrio molitor) genome: a resource for the emerging insects as food and feed industry.</title>
        <authorList>
            <person name="Eriksson T."/>
            <person name="Andere A."/>
            <person name="Kelstrup H."/>
            <person name="Emery V."/>
            <person name="Picard C."/>
        </authorList>
    </citation>
    <scope>NUCLEOTIDE SEQUENCE</scope>
    <source>
        <strain evidence="12">Stoneville</strain>
        <tissue evidence="12">Whole head</tissue>
    </source>
</reference>
<dbReference type="CDD" id="cd00110">
    <property type="entry name" value="LamG"/>
    <property type="match status" value="3"/>
</dbReference>
<dbReference type="PROSITE" id="PS00010">
    <property type="entry name" value="ASX_HYDROXYL"/>
    <property type="match status" value="3"/>
</dbReference>
<dbReference type="GO" id="GO:0040008">
    <property type="term" value="P:regulation of growth"/>
    <property type="evidence" value="ECO:0007669"/>
    <property type="project" value="UniProtKB-ARBA"/>
</dbReference>
<organism evidence="12 13">
    <name type="scientific">Tenebrio molitor</name>
    <name type="common">Yellow mealworm beetle</name>
    <dbReference type="NCBI Taxonomy" id="7067"/>
    <lineage>
        <taxon>Eukaryota</taxon>
        <taxon>Metazoa</taxon>
        <taxon>Ecdysozoa</taxon>
        <taxon>Arthropoda</taxon>
        <taxon>Hexapoda</taxon>
        <taxon>Insecta</taxon>
        <taxon>Pterygota</taxon>
        <taxon>Neoptera</taxon>
        <taxon>Endopterygota</taxon>
        <taxon>Coleoptera</taxon>
        <taxon>Polyphaga</taxon>
        <taxon>Cucujiformia</taxon>
        <taxon>Tenebrionidae</taxon>
        <taxon>Tenebrio</taxon>
    </lineage>
</organism>
<dbReference type="PRINTS" id="PR00010">
    <property type="entry name" value="EGFBLOOD"/>
</dbReference>
<feature type="domain" description="EGF-like" evidence="11">
    <location>
        <begin position="998"/>
        <end position="1035"/>
    </location>
</feature>
<reference evidence="12" key="2">
    <citation type="submission" date="2021-08" db="EMBL/GenBank/DDBJ databases">
        <authorList>
            <person name="Eriksson T."/>
        </authorList>
    </citation>
    <scope>NUCLEOTIDE SEQUENCE</scope>
    <source>
        <strain evidence="12">Stoneville</strain>
        <tissue evidence="12">Whole head</tissue>
    </source>
</reference>
<dbReference type="Pfam" id="PF15004">
    <property type="entry name" value="MYEOV2"/>
    <property type="match status" value="1"/>
</dbReference>
<dbReference type="FunFam" id="2.10.25.10:FF:000784">
    <property type="entry name" value="Uncharacterized protein"/>
    <property type="match status" value="1"/>
</dbReference>
<feature type="domain" description="Laminin G" evidence="10">
    <location>
        <begin position="551"/>
        <end position="735"/>
    </location>
</feature>
<dbReference type="InterPro" id="IPR001791">
    <property type="entry name" value="Laminin_G"/>
</dbReference>
<dbReference type="GO" id="GO:0120035">
    <property type="term" value="P:regulation of plasma membrane bounded cell projection organization"/>
    <property type="evidence" value="ECO:0007669"/>
    <property type="project" value="UniProtKB-ARBA"/>
</dbReference>
<dbReference type="EMBL" id="JABDTM020024342">
    <property type="protein sequence ID" value="KAH0814381.1"/>
    <property type="molecule type" value="Genomic_DNA"/>
</dbReference>
<feature type="domain" description="EGF-like" evidence="11">
    <location>
        <begin position="108"/>
        <end position="144"/>
    </location>
</feature>
<evidence type="ECO:0000313" key="13">
    <source>
        <dbReference type="Proteomes" id="UP000719412"/>
    </source>
</evidence>
<dbReference type="PROSITE" id="PS50025">
    <property type="entry name" value="LAM_G_DOMAIN"/>
    <property type="match status" value="3"/>
</dbReference>
<keyword evidence="13" id="KW-1185">Reference proteome</keyword>
<dbReference type="FunFam" id="2.10.25.10:FF:000006">
    <property type="entry name" value="Versican core protein-like isoform 1"/>
    <property type="match status" value="1"/>
</dbReference>
<comment type="similarity">
    <text evidence="1">Belongs to the CSN9 family.</text>
</comment>
<feature type="disulfide bond" evidence="8">
    <location>
        <begin position="36"/>
        <end position="46"/>
    </location>
</feature>
<evidence type="ECO:0000256" key="1">
    <source>
        <dbReference type="ARBA" id="ARBA00009162"/>
    </source>
</evidence>
<proteinExistence type="inferred from homology"/>
<feature type="disulfide bond" evidence="8">
    <location>
        <begin position="214"/>
        <end position="223"/>
    </location>
</feature>
<feature type="disulfide bond" evidence="8">
    <location>
        <begin position="134"/>
        <end position="143"/>
    </location>
</feature>
<feature type="domain" description="Laminin G" evidence="10">
    <location>
        <begin position="1073"/>
        <end position="1261"/>
    </location>
</feature>
<dbReference type="SMART" id="SM00181">
    <property type="entry name" value="EGF"/>
    <property type="match status" value="12"/>
</dbReference>
<dbReference type="GO" id="GO:0005509">
    <property type="term" value="F:calcium ion binding"/>
    <property type="evidence" value="ECO:0007669"/>
    <property type="project" value="InterPro"/>
</dbReference>
<feature type="domain" description="EGF-like" evidence="11">
    <location>
        <begin position="774"/>
        <end position="812"/>
    </location>
</feature>
<keyword evidence="5" id="KW-0736">Signalosome</keyword>
<feature type="domain" description="EGF-like" evidence="11">
    <location>
        <begin position="70"/>
        <end position="106"/>
    </location>
</feature>
<dbReference type="GO" id="GO:0005112">
    <property type="term" value="F:Notch binding"/>
    <property type="evidence" value="ECO:0007669"/>
    <property type="project" value="TreeGrafter"/>
</dbReference>
<dbReference type="Proteomes" id="UP000719412">
    <property type="component" value="Unassembled WGS sequence"/>
</dbReference>
<dbReference type="PANTHER" id="PTHR12916:SF4">
    <property type="entry name" value="UNINFLATABLE, ISOFORM C"/>
    <property type="match status" value="1"/>
</dbReference>
<feature type="disulfide bond" evidence="8">
    <location>
        <begin position="96"/>
        <end position="105"/>
    </location>
</feature>
<evidence type="ECO:0000256" key="6">
    <source>
        <dbReference type="ARBA" id="ARBA00023157"/>
    </source>
</evidence>
<evidence type="ECO:0000259" key="11">
    <source>
        <dbReference type="PROSITE" id="PS50026"/>
    </source>
</evidence>
<dbReference type="PROSITE" id="PS01186">
    <property type="entry name" value="EGF_2"/>
    <property type="match status" value="7"/>
</dbReference>
<feature type="domain" description="EGF-like" evidence="11">
    <location>
        <begin position="736"/>
        <end position="772"/>
    </location>
</feature>
<dbReference type="Pfam" id="PF02210">
    <property type="entry name" value="Laminin_G_2"/>
    <property type="match status" value="2"/>
</dbReference>
<dbReference type="PROSITE" id="PS00022">
    <property type="entry name" value="EGF_1"/>
    <property type="match status" value="11"/>
</dbReference>
<feature type="signal peptide" evidence="9">
    <location>
        <begin position="1"/>
        <end position="32"/>
    </location>
</feature>
<dbReference type="InterPro" id="IPR000742">
    <property type="entry name" value="EGF"/>
</dbReference>
<sequence length="1310" mass="144461">MIAEVINSVGSDGRILFLFLSSLFILPSEVWCGLACLSNPCMHGVCLDDLNSTYFCYCIDGYTGIQCQKNWNECWSSPCQNGGICIDGVASFNCSCPPGFVGELCEEDFNECESNPCLNNGTCLDAANGYVCNCLPGYSGIHCELDIAVCNTTNETRCSNGGVCVEGPGDSFLCNCQPGWEGILCDSETDECMSAPCQNGAVCVDLMADYSCACLFGFSGRNCEETVEICEINPCANGALCLMEDQRSVCYCVPDFHGDLCQYQHFQSLFKMSKWRNMCGWNRQFYMFLSAKSHRCSIANFTRWNFTSFATNLKHVYYAFSNNHKYGDRSAKCNHNSRTILDEYILDNDNRFCTVNDTMLLSELKVPVNNGDLMKIKAKLEFSKDLKRCDASIKINDSLSMTGDQIALKSKFSKPSGWLYLGGVPQELTNINLVDTGFIGCMFKLKISGLYLDIFRDAEDGYGVTECSSLACLSNPCANGATCSSNGEEWNCSCKNGFLGKMCEISVCNNNPCLFGGTCIPFSGSGYICLCPFGKHGHFCENDLKISEPNFSSTIRGLSSYVAYPIPGGISETLQLKFRFTPSTTDQISLLMFMGQKGHHDYYSDHMAISFVKGYIMLTWNLGSGPRRIFTTQPIEEGARDYLVQVGRAGRRAWLNVDNLGNVTGRSPGNLVQLDVSPILYLGGHDSRNFSTLPHDLPLHTGFSGCIFDVELVSGSLVIPLHGSRQTIGRGVGQCGTTECYEQSCQNGGICLHHASTFMCLCQDGWFGPLCSFRHNPCDSMYHKCSSGATCVPVMSDYECDCPIGTSGKYCENGEDITDVNFTGLRSYLSLPPIDLDENRFNVEMEIRPLDDNGLLFFVERPGASFVSLTLYSGNLELKILSNKNKIAINEPTTLASTKMLVKGIWYKVQFGIFGKKVYLSVDNVFNSGVLSTENGINISRETIFIGGLPDVSTLPLLSVSKLPVPYKGCVRHFSVNSMQIPLNKENILNGRNVNDCDGTPCGRDACLNGGTCWLDSFMKPHCSCPSAFYGSKCENISECNDTRCKNTGQCDGSKCSCHVGWEGVYCENQIRVITPEFSGRSYLIVKKNNEKKRNIPGVEVKNLYLNFTTIKKDGLVLWSKKGNAFIGVGLEKGFLKIAYSVDNRIESSLVSLPFYYKISDGLWHNIEINFAPFTIKLDQNKIVYKGKHRKMLENATVSTDGLFYIGGIPTKSTIGKETNGTFVQTFEGCIEGFATNGEKIIRDFTNFEGDMKPAIVADEMFPEGAGPYMDLEEAGGSSGLLMDLAANEKAVHADFFNDFEDLYDDEDIN</sequence>
<feature type="domain" description="EGF-like" evidence="11">
    <location>
        <begin position="188"/>
        <end position="224"/>
    </location>
</feature>
<evidence type="ECO:0000313" key="12">
    <source>
        <dbReference type="EMBL" id="KAH0814381.1"/>
    </source>
</evidence>
<dbReference type="SMART" id="SM00282">
    <property type="entry name" value="LamG"/>
    <property type="match status" value="3"/>
</dbReference>
<evidence type="ECO:0000256" key="4">
    <source>
        <dbReference type="ARBA" id="ARBA00022737"/>
    </source>
</evidence>
<dbReference type="InterPro" id="IPR013320">
    <property type="entry name" value="ConA-like_dom_sf"/>
</dbReference>
<dbReference type="SMART" id="SM00179">
    <property type="entry name" value="EGF_CA"/>
    <property type="match status" value="11"/>
</dbReference>
<feature type="domain" description="EGF-like" evidence="11">
    <location>
        <begin position="146"/>
        <end position="186"/>
    </location>
</feature>
<dbReference type="GO" id="GO:0008180">
    <property type="term" value="C:COP9 signalosome"/>
    <property type="evidence" value="ECO:0007669"/>
    <property type="project" value="UniProtKB-KW"/>
</dbReference>
<feature type="domain" description="EGF-like" evidence="11">
    <location>
        <begin position="1036"/>
        <end position="1068"/>
    </location>
</feature>
<dbReference type="CDD" id="cd00054">
    <property type="entry name" value="EGF_CA"/>
    <property type="match status" value="7"/>
</dbReference>
<feature type="domain" description="EGF-like" evidence="11">
    <location>
        <begin position="468"/>
        <end position="501"/>
    </location>
</feature>
<feature type="disulfide bond" evidence="8">
    <location>
        <begin position="1025"/>
        <end position="1034"/>
    </location>
</feature>
<dbReference type="InterPro" id="IPR029391">
    <property type="entry name" value="CSN9_metazoa"/>
</dbReference>
<feature type="chain" id="PRO_5035273244" evidence="9">
    <location>
        <begin position="33"/>
        <end position="1310"/>
    </location>
</feature>
<dbReference type="InterPro" id="IPR018097">
    <property type="entry name" value="EGF_Ca-bd_CS"/>
</dbReference>
<comment type="caution">
    <text evidence="12">The sequence shown here is derived from an EMBL/GenBank/DDBJ whole genome shotgun (WGS) entry which is preliminary data.</text>
</comment>